<dbReference type="PANTHER" id="PTHR31739:SF25">
    <property type="entry name" value="(E,E)-GERANYLLINALOOL SYNTHASE"/>
    <property type="match status" value="1"/>
</dbReference>
<reference evidence="3" key="1">
    <citation type="journal article" date="2023" name="Genome Biol. Evol.">
        <title>First Whole Genome Sequence and Flow Cytometry Genome Size Data for the Lichen-Forming Fungus Ramalina farinacea (Ascomycota).</title>
        <authorList>
            <person name="Llewellyn T."/>
            <person name="Mian S."/>
            <person name="Hill R."/>
            <person name="Leitch I.J."/>
            <person name="Gaya E."/>
        </authorList>
    </citation>
    <scope>NUCLEOTIDE SEQUENCE</scope>
    <source>
        <strain evidence="3">LIQ254RAFAR</strain>
    </source>
</reference>
<dbReference type="GO" id="GO:0016102">
    <property type="term" value="P:diterpenoid biosynthetic process"/>
    <property type="evidence" value="ECO:0007669"/>
    <property type="project" value="TreeGrafter"/>
</dbReference>
<feature type="compositionally biased region" description="Basic and acidic residues" evidence="2">
    <location>
        <begin position="598"/>
        <end position="609"/>
    </location>
</feature>
<organism evidence="3 4">
    <name type="scientific">Ramalina farinacea</name>
    <dbReference type="NCBI Taxonomy" id="258253"/>
    <lineage>
        <taxon>Eukaryota</taxon>
        <taxon>Fungi</taxon>
        <taxon>Dikarya</taxon>
        <taxon>Ascomycota</taxon>
        <taxon>Pezizomycotina</taxon>
        <taxon>Lecanoromycetes</taxon>
        <taxon>OSLEUM clade</taxon>
        <taxon>Lecanoromycetidae</taxon>
        <taxon>Lecanorales</taxon>
        <taxon>Lecanorineae</taxon>
        <taxon>Ramalinaceae</taxon>
        <taxon>Ramalina</taxon>
    </lineage>
</organism>
<evidence type="ECO:0000256" key="2">
    <source>
        <dbReference type="SAM" id="MobiDB-lite"/>
    </source>
</evidence>
<accession>A0AA43QKT3</accession>
<gene>
    <name evidence="3" type="ORF">OHK93_004330</name>
</gene>
<dbReference type="InterPro" id="IPR008930">
    <property type="entry name" value="Terpenoid_cyclase/PrenylTrfase"/>
</dbReference>
<dbReference type="EMBL" id="JAPUFD010000002">
    <property type="protein sequence ID" value="MDI1486140.1"/>
    <property type="molecule type" value="Genomic_DNA"/>
</dbReference>
<dbReference type="Gene3D" id="1.50.10.20">
    <property type="match status" value="1"/>
</dbReference>
<dbReference type="InterPro" id="IPR050148">
    <property type="entry name" value="Terpene_synthase-like"/>
</dbReference>
<dbReference type="SUPFAM" id="SSF48239">
    <property type="entry name" value="Terpenoid cyclases/Protein prenyltransferases"/>
    <property type="match status" value="1"/>
</dbReference>
<keyword evidence="4" id="KW-1185">Reference proteome</keyword>
<feature type="region of interest" description="Disordered" evidence="2">
    <location>
        <begin position="582"/>
        <end position="616"/>
    </location>
</feature>
<proteinExistence type="inferred from homology"/>
<dbReference type="GO" id="GO:0010333">
    <property type="term" value="F:terpene synthase activity"/>
    <property type="evidence" value="ECO:0007669"/>
    <property type="project" value="InterPro"/>
</dbReference>
<sequence>MADADDTARSLMTLSLMGRHTMRPDRLIHEFEADRSFKTYATERNRSLSANCNVLMALLGAPSPSVYSSQINKAAGYLCSLWWHGQVRDKWNLSEEYPAMLLAQSFIRLLHVNQTDNGLPSLEKRNLHLVSVVLAQILTKTMQRQNVDGSWGEQSPETTAYATSTLVSLAELQWTDCVRQDLVQSIENGRAFIRGQSTPRRPDLLWVEKVTHSSAVLSQTYCLAALNAPVQIDHKIHGSSAEDIPKAIHKGLKFFSQTPLFNGMPQQKLTIALLQSGCFLPLLQEEKTKVFPPTNVANEKYLEYIPFTWLGCNLLRSRQVNNGILWEMMVISMLNYQIDDYMESVVGKLPPKEFDHVKRTNVHFCEGHPVAETSNGTIHPQRYDDTAHLNGYSTNEIEEAKFLAASSSDKLSQGALHVPRPWADTHTDGLSVNHNSGNDALLDIKKTITRFVEHASNHACIISKSTTAQAHLKKSLSTFLLAHMTQIEDSHDFSLQQPHLPHRAATFLSANKTYHSWVRSTGADHTSCPYSFYFFTHLISDGPLFHTPKQKFLAQDVALHLATLCRMYNDYGSIERDADERNVNSVNFPDMETETEDKDTTKDRREGKDGGSSGEETWFGQRKKELLVLTQYERQCLDLALTRLEKEVSSEVMQRIMLFVDVTNLYGQIYLVRDIGMRKT</sequence>
<evidence type="ECO:0000313" key="3">
    <source>
        <dbReference type="EMBL" id="MDI1486140.1"/>
    </source>
</evidence>
<protein>
    <submittedName>
        <fullName evidence="3">Uncharacterized protein</fullName>
    </submittedName>
</protein>
<evidence type="ECO:0000256" key="1">
    <source>
        <dbReference type="ARBA" id="ARBA00006333"/>
    </source>
</evidence>
<comment type="similarity">
    <text evidence="1">Belongs to the terpene synthase family.</text>
</comment>
<dbReference type="Proteomes" id="UP001161017">
    <property type="component" value="Unassembled WGS sequence"/>
</dbReference>
<evidence type="ECO:0000313" key="4">
    <source>
        <dbReference type="Proteomes" id="UP001161017"/>
    </source>
</evidence>
<dbReference type="AlphaFoldDB" id="A0AA43QKT3"/>
<name>A0AA43QKT3_9LECA</name>
<dbReference type="GO" id="GO:0000287">
    <property type="term" value="F:magnesium ion binding"/>
    <property type="evidence" value="ECO:0007669"/>
    <property type="project" value="TreeGrafter"/>
</dbReference>
<dbReference type="PANTHER" id="PTHR31739">
    <property type="entry name" value="ENT-COPALYL DIPHOSPHATE SYNTHASE, CHLOROPLASTIC"/>
    <property type="match status" value="1"/>
</dbReference>
<comment type="caution">
    <text evidence="3">The sequence shown here is derived from an EMBL/GenBank/DDBJ whole genome shotgun (WGS) entry which is preliminary data.</text>
</comment>